<dbReference type="Proteomes" id="UP001168877">
    <property type="component" value="Unassembled WGS sequence"/>
</dbReference>
<gene>
    <name evidence="2" type="ORF">LWI29_000876</name>
</gene>
<comment type="caution">
    <text evidence="2">The sequence shown here is derived from an EMBL/GenBank/DDBJ whole genome shotgun (WGS) entry which is preliminary data.</text>
</comment>
<dbReference type="AlphaFoldDB" id="A0AA39RU06"/>
<feature type="signal peptide" evidence="1">
    <location>
        <begin position="1"/>
        <end position="23"/>
    </location>
</feature>
<dbReference type="Gene3D" id="3.30.30.10">
    <property type="entry name" value="Knottin, scorpion toxin-like"/>
    <property type="match status" value="1"/>
</dbReference>
<keyword evidence="1" id="KW-0732">Signal</keyword>
<dbReference type="EMBL" id="JAUESC010000384">
    <property type="protein sequence ID" value="KAK0580343.1"/>
    <property type="molecule type" value="Genomic_DNA"/>
</dbReference>
<keyword evidence="3" id="KW-1185">Reference proteome</keyword>
<proteinExistence type="predicted"/>
<name>A0AA39RU06_ACESA</name>
<dbReference type="InterPro" id="IPR036574">
    <property type="entry name" value="Scorpion_toxin-like_sf"/>
</dbReference>
<evidence type="ECO:0000313" key="2">
    <source>
        <dbReference type="EMBL" id="KAK0580343.1"/>
    </source>
</evidence>
<organism evidence="2 3">
    <name type="scientific">Acer saccharum</name>
    <name type="common">Sugar maple</name>
    <dbReference type="NCBI Taxonomy" id="4024"/>
    <lineage>
        <taxon>Eukaryota</taxon>
        <taxon>Viridiplantae</taxon>
        <taxon>Streptophyta</taxon>
        <taxon>Embryophyta</taxon>
        <taxon>Tracheophyta</taxon>
        <taxon>Spermatophyta</taxon>
        <taxon>Magnoliopsida</taxon>
        <taxon>eudicotyledons</taxon>
        <taxon>Gunneridae</taxon>
        <taxon>Pentapetalae</taxon>
        <taxon>rosids</taxon>
        <taxon>malvids</taxon>
        <taxon>Sapindales</taxon>
        <taxon>Sapindaceae</taxon>
        <taxon>Hippocastanoideae</taxon>
        <taxon>Acereae</taxon>
        <taxon>Acer</taxon>
    </lineage>
</organism>
<feature type="chain" id="PRO_5041355525" evidence="1">
    <location>
        <begin position="24"/>
        <end position="92"/>
    </location>
</feature>
<evidence type="ECO:0000256" key="1">
    <source>
        <dbReference type="SAM" id="SignalP"/>
    </source>
</evidence>
<reference evidence="2" key="1">
    <citation type="journal article" date="2022" name="Plant J.">
        <title>Strategies of tolerance reflected in two North American maple genomes.</title>
        <authorList>
            <person name="McEvoy S.L."/>
            <person name="Sezen U.U."/>
            <person name="Trouern-Trend A."/>
            <person name="McMahon S.M."/>
            <person name="Schaberg P.G."/>
            <person name="Yang J."/>
            <person name="Wegrzyn J.L."/>
            <person name="Swenson N.G."/>
        </authorList>
    </citation>
    <scope>NUCLEOTIDE SEQUENCE</scope>
    <source>
        <strain evidence="2">NS2018</strain>
    </source>
</reference>
<accession>A0AA39RU06</accession>
<sequence length="92" mass="10300">MAKTLKSAAVFLLFFILILLTNYETNNMVVEAALCKKRSATYPWASCVPLVNDNSCETHCKNKEAAVSGFCDTIELRQGFIDITTCYCQFNC</sequence>
<reference evidence="2" key="2">
    <citation type="submission" date="2023-06" db="EMBL/GenBank/DDBJ databases">
        <authorList>
            <person name="Swenson N.G."/>
            <person name="Wegrzyn J.L."/>
            <person name="Mcevoy S.L."/>
        </authorList>
    </citation>
    <scope>NUCLEOTIDE SEQUENCE</scope>
    <source>
        <strain evidence="2">NS2018</strain>
        <tissue evidence="2">Leaf</tissue>
    </source>
</reference>
<protein>
    <submittedName>
        <fullName evidence="2">Uncharacterized protein</fullName>
    </submittedName>
</protein>
<evidence type="ECO:0000313" key="3">
    <source>
        <dbReference type="Proteomes" id="UP001168877"/>
    </source>
</evidence>